<protein>
    <recommendedName>
        <fullName evidence="2">ATP-grasp domain-containing protein</fullName>
    </recommendedName>
</protein>
<name>A0A6C0P1I7_9BACL</name>
<dbReference type="GO" id="GO:0046872">
    <property type="term" value="F:metal ion binding"/>
    <property type="evidence" value="ECO:0007669"/>
    <property type="project" value="InterPro"/>
</dbReference>
<dbReference type="SUPFAM" id="SSF56059">
    <property type="entry name" value="Glutathione synthetase ATP-binding domain-like"/>
    <property type="match status" value="1"/>
</dbReference>
<evidence type="ECO:0000313" key="3">
    <source>
        <dbReference type="EMBL" id="QHW32338.1"/>
    </source>
</evidence>
<keyword evidence="1" id="KW-0547">Nucleotide-binding</keyword>
<dbReference type="EMBL" id="CP048286">
    <property type="protein sequence ID" value="QHW32338.1"/>
    <property type="molecule type" value="Genomic_DNA"/>
</dbReference>
<dbReference type="Proteomes" id="UP000479114">
    <property type="component" value="Chromosome"/>
</dbReference>
<dbReference type="InterPro" id="IPR026838">
    <property type="entry name" value="YheC/D"/>
</dbReference>
<dbReference type="Pfam" id="PF14398">
    <property type="entry name" value="ATPgrasp_YheCD"/>
    <property type="match status" value="1"/>
</dbReference>
<dbReference type="KEGG" id="prz:GZH47_17010"/>
<organism evidence="3 4">
    <name type="scientific">Paenibacillus rhizovicinus</name>
    <dbReference type="NCBI Taxonomy" id="2704463"/>
    <lineage>
        <taxon>Bacteria</taxon>
        <taxon>Bacillati</taxon>
        <taxon>Bacillota</taxon>
        <taxon>Bacilli</taxon>
        <taxon>Bacillales</taxon>
        <taxon>Paenibacillaceae</taxon>
        <taxon>Paenibacillus</taxon>
    </lineage>
</organism>
<evidence type="ECO:0000256" key="1">
    <source>
        <dbReference type="PROSITE-ProRule" id="PRU00409"/>
    </source>
</evidence>
<evidence type="ECO:0000313" key="4">
    <source>
        <dbReference type="Proteomes" id="UP000479114"/>
    </source>
</evidence>
<dbReference type="RefSeq" id="WP_162641827.1">
    <property type="nucleotide sequence ID" value="NZ_CP048286.1"/>
</dbReference>
<dbReference type="GO" id="GO:0005524">
    <property type="term" value="F:ATP binding"/>
    <property type="evidence" value="ECO:0007669"/>
    <property type="project" value="UniProtKB-UniRule"/>
</dbReference>
<proteinExistence type="predicted"/>
<keyword evidence="4" id="KW-1185">Reference proteome</keyword>
<dbReference type="InterPro" id="IPR011761">
    <property type="entry name" value="ATP-grasp"/>
</dbReference>
<evidence type="ECO:0000259" key="2">
    <source>
        <dbReference type="PROSITE" id="PS50975"/>
    </source>
</evidence>
<sequence>MENLTLIAIMVSTRSSRERTLRLYQRYCAPNIRLYAFCPDDMIWSERRIIGLSRYKDGWKQRAFPFPRVVYNRCFNKKTATVQRLEEAIGKNKCFNVINFFNKWYLYNFLKPSVVAPYVPDTFLYNREALPALLKRYRLMFIKPLHGSMGKFVYRIEWKENGEIHVAMHSLSATYICAGTEELQTLLDKHLGEQRFLIQQGIRSHLLSQRHFDIRVLMQKNGKGEWAITNIVTRFAHRRFFNTAVCEAVADAAEILPVIFEPGEIGESARTLEAASRGAAQAAETQLGLLGELSVDFIVDTRKKLWIIELNGKPHKSVYSDLKGIAFEQRIYRRPMEYAAYLSSLEDGVPQHK</sequence>
<gene>
    <name evidence="3" type="ORF">GZH47_17010</name>
</gene>
<dbReference type="AlphaFoldDB" id="A0A6C0P1I7"/>
<feature type="domain" description="ATP-grasp" evidence="2">
    <location>
        <begin position="287"/>
        <end position="336"/>
    </location>
</feature>
<keyword evidence="1" id="KW-0067">ATP-binding</keyword>
<dbReference type="PROSITE" id="PS50975">
    <property type="entry name" value="ATP_GRASP"/>
    <property type="match status" value="1"/>
</dbReference>
<accession>A0A6C0P1I7</accession>
<reference evidence="3 4" key="1">
    <citation type="submission" date="2020-02" db="EMBL/GenBank/DDBJ databases">
        <title>Paenibacillus sp. nov., isolated from rhizosphere soil of tomato.</title>
        <authorList>
            <person name="Weon H.-Y."/>
            <person name="Lee S.A."/>
        </authorList>
    </citation>
    <scope>NUCLEOTIDE SEQUENCE [LARGE SCALE GENOMIC DNA]</scope>
    <source>
        <strain evidence="3 4">14171R-81</strain>
    </source>
</reference>